<dbReference type="InterPro" id="IPR046335">
    <property type="entry name" value="LacI/GalR-like_sensor"/>
</dbReference>
<dbReference type="AlphaFoldDB" id="G4CW71"/>
<dbReference type="Gene3D" id="3.40.50.2300">
    <property type="match status" value="2"/>
</dbReference>
<dbReference type="PROSITE" id="PS50932">
    <property type="entry name" value="HTH_LACI_2"/>
    <property type="match status" value="1"/>
</dbReference>
<dbReference type="PROSITE" id="PS00356">
    <property type="entry name" value="HTH_LACI_1"/>
    <property type="match status" value="1"/>
</dbReference>
<evidence type="ECO:0000313" key="7">
    <source>
        <dbReference type="Proteomes" id="UP000005332"/>
    </source>
</evidence>
<dbReference type="CDD" id="cd06267">
    <property type="entry name" value="PBP1_LacI_sugar_binding-like"/>
    <property type="match status" value="1"/>
</dbReference>
<organism evidence="6 7">
    <name type="scientific">Cutibacterium avidum ATCC 25577</name>
    <dbReference type="NCBI Taxonomy" id="997355"/>
    <lineage>
        <taxon>Bacteria</taxon>
        <taxon>Bacillati</taxon>
        <taxon>Actinomycetota</taxon>
        <taxon>Actinomycetes</taxon>
        <taxon>Propionibacteriales</taxon>
        <taxon>Propionibacteriaceae</taxon>
        <taxon>Cutibacterium</taxon>
    </lineage>
</organism>
<name>G4CW71_9ACTN</name>
<dbReference type="SUPFAM" id="SSF47413">
    <property type="entry name" value="lambda repressor-like DNA-binding domains"/>
    <property type="match status" value="1"/>
</dbReference>
<evidence type="ECO:0000256" key="3">
    <source>
        <dbReference type="ARBA" id="ARBA00023163"/>
    </source>
</evidence>
<keyword evidence="7" id="KW-1185">Reference proteome</keyword>
<dbReference type="HOGENOM" id="CLU_037628_6_1_11"/>
<dbReference type="EMBL" id="AGBA01000009">
    <property type="protein sequence ID" value="EGY78195.1"/>
    <property type="molecule type" value="Genomic_DNA"/>
</dbReference>
<evidence type="ECO:0000313" key="6">
    <source>
        <dbReference type="EMBL" id="EGY78195.1"/>
    </source>
</evidence>
<dbReference type="Gene3D" id="1.10.260.40">
    <property type="entry name" value="lambda repressor-like DNA-binding domains"/>
    <property type="match status" value="1"/>
</dbReference>
<evidence type="ECO:0000256" key="2">
    <source>
        <dbReference type="ARBA" id="ARBA00023125"/>
    </source>
</evidence>
<sequence length="356" mass="38259">MSPSAMNELPPATGTPGSGRATVRDVAARAGVSPKTVSNVITGKVYVRPETRRRVDAALAELDYVPNLSARGLRNGRSGVIALALPDLATPYSAEVAHHFVEAAHSRGWGVQIEETRGRPDREQQLVSRALSRLVDGLILNPVFPDELSLSADALLPPTVLIGEVLDLPFDQVRVDPETAAYDMTSHLIGLGHRRIALLGSPDRSTAFTATLRTQGYRRALVDAGLRTDPRLEIACDDWTPRGGAGAVDSFIDGSPLPDAIFCLTDSLALGVISALWRRGIRVPRGISVAGFDDIADGEFAAPPLTTVSFDKDEFAARALDRLAERITRASMPVRTIRVPHRIVARQSTAARATTR</sequence>
<dbReference type="SMART" id="SM00354">
    <property type="entry name" value="HTH_LACI"/>
    <property type="match status" value="1"/>
</dbReference>
<keyword evidence="3" id="KW-0804">Transcription</keyword>
<keyword evidence="2" id="KW-0238">DNA-binding</keyword>
<feature type="domain" description="HTH lacI-type" evidence="5">
    <location>
        <begin position="21"/>
        <end position="75"/>
    </location>
</feature>
<dbReference type="InterPro" id="IPR028082">
    <property type="entry name" value="Peripla_BP_I"/>
</dbReference>
<dbReference type="GO" id="GO:0003700">
    <property type="term" value="F:DNA-binding transcription factor activity"/>
    <property type="evidence" value="ECO:0007669"/>
    <property type="project" value="TreeGrafter"/>
</dbReference>
<dbReference type="SUPFAM" id="SSF53822">
    <property type="entry name" value="Periplasmic binding protein-like I"/>
    <property type="match status" value="1"/>
</dbReference>
<dbReference type="InterPro" id="IPR000843">
    <property type="entry name" value="HTH_LacI"/>
</dbReference>
<protein>
    <submittedName>
        <fullName evidence="6">Ribose operon repressor</fullName>
    </submittedName>
</protein>
<evidence type="ECO:0000259" key="5">
    <source>
        <dbReference type="PROSITE" id="PS50932"/>
    </source>
</evidence>
<dbReference type="PANTHER" id="PTHR30146">
    <property type="entry name" value="LACI-RELATED TRANSCRIPTIONAL REPRESSOR"/>
    <property type="match status" value="1"/>
</dbReference>
<dbReference type="PATRIC" id="fig|997355.3.peg.759"/>
<accession>G4CW71</accession>
<dbReference type="Pfam" id="PF13377">
    <property type="entry name" value="Peripla_BP_3"/>
    <property type="match status" value="1"/>
</dbReference>
<gene>
    <name evidence="6" type="primary">rbsR2</name>
    <name evidence="6" type="ORF">HMPREF9153_0778</name>
</gene>
<evidence type="ECO:0000256" key="1">
    <source>
        <dbReference type="ARBA" id="ARBA00023015"/>
    </source>
</evidence>
<dbReference type="Pfam" id="PF00356">
    <property type="entry name" value="LacI"/>
    <property type="match status" value="1"/>
</dbReference>
<proteinExistence type="predicted"/>
<keyword evidence="1" id="KW-0805">Transcription regulation</keyword>
<dbReference type="PANTHER" id="PTHR30146:SF153">
    <property type="entry name" value="LACTOSE OPERON REPRESSOR"/>
    <property type="match status" value="1"/>
</dbReference>
<dbReference type="CDD" id="cd01392">
    <property type="entry name" value="HTH_LacI"/>
    <property type="match status" value="1"/>
</dbReference>
<dbReference type="InterPro" id="IPR010982">
    <property type="entry name" value="Lambda_DNA-bd_dom_sf"/>
</dbReference>
<feature type="region of interest" description="Disordered" evidence="4">
    <location>
        <begin position="1"/>
        <end position="20"/>
    </location>
</feature>
<evidence type="ECO:0000256" key="4">
    <source>
        <dbReference type="SAM" id="MobiDB-lite"/>
    </source>
</evidence>
<dbReference type="GO" id="GO:0000976">
    <property type="term" value="F:transcription cis-regulatory region binding"/>
    <property type="evidence" value="ECO:0007669"/>
    <property type="project" value="TreeGrafter"/>
</dbReference>
<reference evidence="6 7" key="1">
    <citation type="submission" date="2011-06" db="EMBL/GenBank/DDBJ databases">
        <authorList>
            <person name="Muzny D."/>
            <person name="Qin X."/>
            <person name="Deng J."/>
            <person name="Jiang H."/>
            <person name="Liu Y."/>
            <person name="Qu J."/>
            <person name="Song X.-Z."/>
            <person name="Zhang L."/>
            <person name="Thornton R."/>
            <person name="Coyle M."/>
            <person name="Francisco L."/>
            <person name="Jackson L."/>
            <person name="Javaid M."/>
            <person name="Korchina V."/>
            <person name="Kovar C."/>
            <person name="Mata R."/>
            <person name="Mathew T."/>
            <person name="Ngo R."/>
            <person name="Nguyen L."/>
            <person name="Nguyen N."/>
            <person name="Okwuonu G."/>
            <person name="Ongeri F."/>
            <person name="Pham C."/>
            <person name="Simmons D."/>
            <person name="Wilczek-Boney K."/>
            <person name="Hale W."/>
            <person name="Jakkamsetti A."/>
            <person name="Pham P."/>
            <person name="Ruth R."/>
            <person name="San Lucas F."/>
            <person name="Warren J."/>
            <person name="Zhang J."/>
            <person name="Zhao Z."/>
            <person name="Zhou C."/>
            <person name="Zhu D."/>
            <person name="Lee S."/>
            <person name="Bess C."/>
            <person name="Blankenburg K."/>
            <person name="Forbes L."/>
            <person name="Fu Q."/>
            <person name="Gubbala S."/>
            <person name="Hirani K."/>
            <person name="Jayaseelan J.C."/>
            <person name="Lara F."/>
            <person name="Munidasa M."/>
            <person name="Palculict T."/>
            <person name="Patil S."/>
            <person name="Pu L.-L."/>
            <person name="Saada N."/>
            <person name="Tang L."/>
            <person name="Weissenberger G."/>
            <person name="Zhu Y."/>
            <person name="Hemphill L."/>
            <person name="Shang Y."/>
            <person name="Youmans B."/>
            <person name="Ayvaz T."/>
            <person name="Ross M."/>
            <person name="Santibanez J."/>
            <person name="Aqrawi P."/>
            <person name="Gross S."/>
            <person name="Joshi V."/>
            <person name="Fowler G."/>
            <person name="Nazareth L."/>
            <person name="Reid J."/>
            <person name="Worley K."/>
            <person name="Petrosino J."/>
            <person name="Highlander S."/>
            <person name="Gibbs R."/>
        </authorList>
    </citation>
    <scope>NUCLEOTIDE SEQUENCE [LARGE SCALE GENOMIC DNA]</scope>
    <source>
        <strain evidence="6 7">ATCC 25577</strain>
    </source>
</reference>
<dbReference type="Proteomes" id="UP000005332">
    <property type="component" value="Unassembled WGS sequence"/>
</dbReference>
<comment type="caution">
    <text evidence="6">The sequence shown here is derived from an EMBL/GenBank/DDBJ whole genome shotgun (WGS) entry which is preliminary data.</text>
</comment>